<sequence length="463" mass="49123">MRTAAALLLLGLCSAHYAVDDLGNSTIVTTTYGQLQGVEDTNVAGVTVFKGIPFAASTAGEARWTAPQPPASWDGVKVADTFGLVCPQSGVSSDTMSEDCLNLNVWTSADTVDDALLIYVWIYGGRFIGGAGSLPLYDGAGLAAKGLVVVTLNYRMGALGFLATPELQRESPNNSTGNYGLLDQIQALKWVQENIAAFGGDPIKVTIGGQSAGASSVYHLVDSPLAAGLFGGAIAASGIRFPYDPLIGALATSYRTLEHALDGGVTYMADHNVSTAAELRNLSIESILEGNDDNDEYGTTADTDASSEPPLFRPVLDGYVMPQTYWEALQGPANDVALITGNNADESGAATTTNVTVAEYIATATTKYGDLVDEYMALYPTSTDEEADNMTNNAARDISRVGSWLFGNYWAETASSPFYTYYWSHAPPGQTAGAYHMSEINYCFDNLYDTGSFGRRTTTRLPT</sequence>
<dbReference type="EMBL" id="JH159174">
    <property type="protein sequence ID" value="EGZ04812.1"/>
    <property type="molecule type" value="Genomic_DNA"/>
</dbReference>
<evidence type="ECO:0000256" key="1">
    <source>
        <dbReference type="ARBA" id="ARBA00005964"/>
    </source>
</evidence>
<dbReference type="STRING" id="1094619.G4ZIS3"/>
<dbReference type="RefSeq" id="XP_009527195.1">
    <property type="nucleotide sequence ID" value="XM_009528900.1"/>
</dbReference>
<dbReference type="EMBL" id="JH159154">
    <property type="protein sequence ID" value="EGZ18137.1"/>
    <property type="molecule type" value="Genomic_DNA"/>
</dbReference>
<dbReference type="SUPFAM" id="SSF53474">
    <property type="entry name" value="alpha/beta-Hydrolases"/>
    <property type="match status" value="1"/>
</dbReference>
<keyword evidence="7" id="KW-1185">Reference proteome</keyword>
<dbReference type="Gene3D" id="3.40.50.1820">
    <property type="entry name" value="alpha/beta hydrolase"/>
    <property type="match status" value="1"/>
</dbReference>
<dbReference type="InterPro" id="IPR019826">
    <property type="entry name" value="Carboxylesterase_B_AS"/>
</dbReference>
<accession>G4ZIS3</accession>
<keyword evidence="3" id="KW-0732">Signal</keyword>
<evidence type="ECO:0000256" key="3">
    <source>
        <dbReference type="RuleBase" id="RU361235"/>
    </source>
</evidence>
<dbReference type="PROSITE" id="PS00122">
    <property type="entry name" value="CARBOXYLESTERASE_B_1"/>
    <property type="match status" value="1"/>
</dbReference>
<dbReference type="AlphaFoldDB" id="G4ZIS3"/>
<dbReference type="Proteomes" id="UP000002640">
    <property type="component" value="Unassembled WGS sequence"/>
</dbReference>
<dbReference type="KEGG" id="psoj:PHYSODRAFT_360623"/>
<feature type="chain" id="PRO_5010753935" description="Carboxylic ester hydrolase" evidence="3">
    <location>
        <begin position="19"/>
        <end position="463"/>
    </location>
</feature>
<feature type="domain" description="Carboxylesterase type B" evidence="4">
    <location>
        <begin position="25"/>
        <end position="447"/>
    </location>
</feature>
<dbReference type="GeneID" id="20650248"/>
<keyword evidence="2 3" id="KW-0378">Hydrolase</keyword>
<dbReference type="InParanoid" id="G4ZIS3"/>
<evidence type="ECO:0000313" key="6">
    <source>
        <dbReference type="EMBL" id="EGZ18137.1"/>
    </source>
</evidence>
<evidence type="ECO:0000256" key="2">
    <source>
        <dbReference type="ARBA" id="ARBA00022801"/>
    </source>
</evidence>
<feature type="signal peptide" evidence="3">
    <location>
        <begin position="1"/>
        <end position="18"/>
    </location>
</feature>
<dbReference type="InterPro" id="IPR002018">
    <property type="entry name" value="CarbesteraseB"/>
</dbReference>
<proteinExistence type="inferred from homology"/>
<dbReference type="RefSeq" id="XP_009539788.1">
    <property type="nucleotide sequence ID" value="XM_009541493.1"/>
</dbReference>
<protein>
    <recommendedName>
        <fullName evidence="3">Carboxylic ester hydrolase</fullName>
        <ecNumber evidence="3">3.1.1.-</ecNumber>
    </recommendedName>
</protein>
<reference evidence="6" key="2">
    <citation type="submission" date="2011-09" db="EMBL/GenBank/DDBJ databases">
        <authorList>
            <consortium name="US DOE Joint Genome Institute (JGI-PGF)"/>
            <person name="Aerts A."/>
            <person name="Grimwood J."/>
            <person name="Schmutz J."/>
            <person name="Lucas S."/>
            <person name="Hammon N."/>
            <person name="Glavina del Rio T."/>
            <person name="Dalin E."/>
            <person name="Tice H."/>
            <person name="Pitluck S."/>
            <person name="Dehal P."/>
            <person name="Chapman J."/>
            <person name="Putman N.H."/>
            <person name="Salamov A.A."/>
            <person name="Terry A."/>
            <person name="Rokhsar D.S."/>
            <person name="Boore J.L."/>
            <person name="Tripathy S."/>
            <person name="Tyler B.M."/>
            <person name="Grigoriev I.V."/>
        </authorList>
    </citation>
    <scope>NUCLEOTIDE SEQUENCE</scope>
    <source>
        <strain evidence="6">P6497</strain>
    </source>
</reference>
<reference evidence="6 7" key="1">
    <citation type="journal article" date="2006" name="Science">
        <title>Phytophthora genome sequences uncover evolutionary origins and mechanisms of pathogenesis.</title>
        <authorList>
            <person name="Tyler B.M."/>
            <person name="Tripathy S."/>
            <person name="Zhang X."/>
            <person name="Dehal P."/>
            <person name="Jiang R.H."/>
            <person name="Aerts A."/>
            <person name="Arredondo F.D."/>
            <person name="Baxter L."/>
            <person name="Bensasson D."/>
            <person name="Beynon J.L."/>
            <person name="Chapman J."/>
            <person name="Damasceno C.M."/>
            <person name="Dorrance A.E."/>
            <person name="Dou D."/>
            <person name="Dickerman A.W."/>
            <person name="Dubchak I.L."/>
            <person name="Garbelotto M."/>
            <person name="Gijzen M."/>
            <person name="Gordon S.G."/>
            <person name="Govers F."/>
            <person name="Grunwald N.J."/>
            <person name="Huang W."/>
            <person name="Ivors K.L."/>
            <person name="Jones R.W."/>
            <person name="Kamoun S."/>
            <person name="Krampis K."/>
            <person name="Lamour K.H."/>
            <person name="Lee M.K."/>
            <person name="McDonald W.H."/>
            <person name="Medina M."/>
            <person name="Meijer H.J."/>
            <person name="Nordberg E.K."/>
            <person name="Maclean D.J."/>
            <person name="Ospina-Giraldo M.D."/>
            <person name="Morris P.F."/>
            <person name="Phuntumart V."/>
            <person name="Putnam N.H."/>
            <person name="Rash S."/>
            <person name="Rose J.K."/>
            <person name="Sakihama Y."/>
            <person name="Salamov A.A."/>
            <person name="Savidor A."/>
            <person name="Scheuring C.F."/>
            <person name="Smith B.M."/>
            <person name="Sobral B.W."/>
            <person name="Terry A."/>
            <person name="Torto-Alalibo T.A."/>
            <person name="Win J."/>
            <person name="Xu Z."/>
            <person name="Zhang H."/>
            <person name="Grigoriev I.V."/>
            <person name="Rokhsar D.S."/>
            <person name="Boore J.L."/>
        </authorList>
    </citation>
    <scope>NUCLEOTIDE SEQUENCE [LARGE SCALE GENOMIC DNA]</scope>
    <source>
        <strain evidence="6 7">P6497</strain>
    </source>
</reference>
<name>G4ZIS3_PHYSP</name>
<dbReference type="EC" id="3.1.1.-" evidence="3"/>
<evidence type="ECO:0000259" key="4">
    <source>
        <dbReference type="Pfam" id="PF00135"/>
    </source>
</evidence>
<dbReference type="KEGG" id="psoj:PHYSODRAFT_362623"/>
<dbReference type="GeneID" id="20650129"/>
<dbReference type="InterPro" id="IPR050309">
    <property type="entry name" value="Type-B_Carboxylest/Lipase"/>
</dbReference>
<gene>
    <name evidence="6" type="ORF">PHYSODRAFT_360623</name>
    <name evidence="5" type="ORF">PHYSODRAFT_362623</name>
</gene>
<evidence type="ECO:0000313" key="7">
    <source>
        <dbReference type="Proteomes" id="UP000002640"/>
    </source>
</evidence>
<dbReference type="GO" id="GO:0016787">
    <property type="term" value="F:hydrolase activity"/>
    <property type="evidence" value="ECO:0007669"/>
    <property type="project" value="UniProtKB-KW"/>
</dbReference>
<comment type="similarity">
    <text evidence="1 3">Belongs to the type-B carboxylesterase/lipase family.</text>
</comment>
<dbReference type="Pfam" id="PF00135">
    <property type="entry name" value="COesterase"/>
    <property type="match status" value="1"/>
</dbReference>
<dbReference type="ESTHER" id="physp-g4zis3">
    <property type="family name" value="Fungal_carboxylesterase_lipase"/>
</dbReference>
<evidence type="ECO:0000313" key="5">
    <source>
        <dbReference type="EMBL" id="EGZ04812.1"/>
    </source>
</evidence>
<dbReference type="PANTHER" id="PTHR11559">
    <property type="entry name" value="CARBOXYLESTERASE"/>
    <property type="match status" value="1"/>
</dbReference>
<dbReference type="InterPro" id="IPR029058">
    <property type="entry name" value="AB_hydrolase_fold"/>
</dbReference>
<organism evidence="7">
    <name type="scientific">Phytophthora sojae (strain P6497)</name>
    <name type="common">Soybean stem and root rot agent</name>
    <name type="synonym">Phytophthora megasperma f. sp. glycines</name>
    <dbReference type="NCBI Taxonomy" id="1094619"/>
    <lineage>
        <taxon>Eukaryota</taxon>
        <taxon>Sar</taxon>
        <taxon>Stramenopiles</taxon>
        <taxon>Oomycota</taxon>
        <taxon>Peronosporomycetes</taxon>
        <taxon>Peronosporales</taxon>
        <taxon>Peronosporaceae</taxon>
        <taxon>Phytophthora</taxon>
    </lineage>
</organism>
<dbReference type="SMR" id="G4ZIS3"/>